<dbReference type="Gene3D" id="1.10.357.10">
    <property type="entry name" value="Tetracycline Repressor, domain 2"/>
    <property type="match status" value="1"/>
</dbReference>
<keyword evidence="7" id="KW-1185">Reference proteome</keyword>
<comment type="caution">
    <text evidence="6">The sequence shown here is derived from an EMBL/GenBank/DDBJ whole genome shotgun (WGS) entry which is preliminary data.</text>
</comment>
<evidence type="ECO:0000313" key="7">
    <source>
        <dbReference type="Proteomes" id="UP001597083"/>
    </source>
</evidence>
<accession>A0ABW3CSB3</accession>
<dbReference type="PANTHER" id="PTHR30055:SF234">
    <property type="entry name" value="HTH-TYPE TRANSCRIPTIONAL REGULATOR BETI"/>
    <property type="match status" value="1"/>
</dbReference>
<protein>
    <submittedName>
        <fullName evidence="6">TetR/AcrR family transcriptional regulator</fullName>
    </submittedName>
</protein>
<name>A0ABW3CSB3_9ACTN</name>
<dbReference type="InterPro" id="IPR036271">
    <property type="entry name" value="Tet_transcr_reg_TetR-rel_C_sf"/>
</dbReference>
<feature type="non-terminal residue" evidence="6">
    <location>
        <position position="1"/>
    </location>
</feature>
<evidence type="ECO:0000256" key="3">
    <source>
        <dbReference type="ARBA" id="ARBA00023163"/>
    </source>
</evidence>
<proteinExistence type="predicted"/>
<dbReference type="PROSITE" id="PS50977">
    <property type="entry name" value="HTH_TETR_2"/>
    <property type="match status" value="1"/>
</dbReference>
<reference evidence="7" key="1">
    <citation type="journal article" date="2019" name="Int. J. Syst. Evol. Microbiol.">
        <title>The Global Catalogue of Microorganisms (GCM) 10K type strain sequencing project: providing services to taxonomists for standard genome sequencing and annotation.</title>
        <authorList>
            <consortium name="The Broad Institute Genomics Platform"/>
            <consortium name="The Broad Institute Genome Sequencing Center for Infectious Disease"/>
            <person name="Wu L."/>
            <person name="Ma J."/>
        </authorList>
    </citation>
    <scope>NUCLEOTIDE SEQUENCE [LARGE SCALE GENOMIC DNA]</scope>
    <source>
        <strain evidence="7">JCM 31696</strain>
    </source>
</reference>
<keyword evidence="1" id="KW-0805">Transcription regulation</keyword>
<dbReference type="Proteomes" id="UP001597083">
    <property type="component" value="Unassembled WGS sequence"/>
</dbReference>
<dbReference type="InterPro" id="IPR001647">
    <property type="entry name" value="HTH_TetR"/>
</dbReference>
<dbReference type="PRINTS" id="PR00455">
    <property type="entry name" value="HTHTETR"/>
</dbReference>
<organism evidence="6 7">
    <name type="scientific">Actinomadura adrarensis</name>
    <dbReference type="NCBI Taxonomy" id="1819600"/>
    <lineage>
        <taxon>Bacteria</taxon>
        <taxon>Bacillati</taxon>
        <taxon>Actinomycetota</taxon>
        <taxon>Actinomycetes</taxon>
        <taxon>Streptosporangiales</taxon>
        <taxon>Thermomonosporaceae</taxon>
        <taxon>Actinomadura</taxon>
    </lineage>
</organism>
<evidence type="ECO:0000256" key="1">
    <source>
        <dbReference type="ARBA" id="ARBA00023015"/>
    </source>
</evidence>
<dbReference type="PANTHER" id="PTHR30055">
    <property type="entry name" value="HTH-TYPE TRANSCRIPTIONAL REGULATOR RUTR"/>
    <property type="match status" value="1"/>
</dbReference>
<evidence type="ECO:0000256" key="2">
    <source>
        <dbReference type="ARBA" id="ARBA00023125"/>
    </source>
</evidence>
<evidence type="ECO:0000256" key="4">
    <source>
        <dbReference type="PROSITE-ProRule" id="PRU00335"/>
    </source>
</evidence>
<evidence type="ECO:0000313" key="6">
    <source>
        <dbReference type="EMBL" id="MFD0857110.1"/>
    </source>
</evidence>
<feature type="domain" description="HTH tetR-type" evidence="5">
    <location>
        <begin position="7"/>
        <end position="67"/>
    </location>
</feature>
<keyword evidence="3" id="KW-0804">Transcription</keyword>
<dbReference type="Pfam" id="PF00440">
    <property type="entry name" value="TetR_N"/>
    <property type="match status" value="1"/>
</dbReference>
<keyword evidence="2 4" id="KW-0238">DNA-binding</keyword>
<dbReference type="SUPFAM" id="SSF46689">
    <property type="entry name" value="Homeodomain-like"/>
    <property type="match status" value="1"/>
</dbReference>
<dbReference type="SUPFAM" id="SSF48498">
    <property type="entry name" value="Tetracyclin repressor-like, C-terminal domain"/>
    <property type="match status" value="1"/>
</dbReference>
<dbReference type="InterPro" id="IPR050109">
    <property type="entry name" value="HTH-type_TetR-like_transc_reg"/>
</dbReference>
<gene>
    <name evidence="6" type="ORF">ACFQ07_33190</name>
</gene>
<dbReference type="EMBL" id="JBHTIR010004359">
    <property type="protein sequence ID" value="MFD0857110.1"/>
    <property type="molecule type" value="Genomic_DNA"/>
</dbReference>
<evidence type="ECO:0000259" key="5">
    <source>
        <dbReference type="PROSITE" id="PS50977"/>
    </source>
</evidence>
<dbReference type="InterPro" id="IPR009057">
    <property type="entry name" value="Homeodomain-like_sf"/>
</dbReference>
<sequence>PAGARGAVTRRRIIAATLRCVAEVGYSRATIREIAAAAGMTSGSLYHYFPNKSELIKSTFVEIAGITVPRLSAAADGASGALDKLMAVLDESARLVREYPYASAFDRAIRTESAAHLLLAEESDTIYSSFNEVITGIVEQASREGGLAPGVEVASASAAILALMRGLYDHAATSPDDYQATMDAVKLLICGTLFDYARQP</sequence>
<feature type="DNA-binding region" description="H-T-H motif" evidence="4">
    <location>
        <begin position="30"/>
        <end position="49"/>
    </location>
</feature>